<proteinExistence type="predicted"/>
<organism evidence="3 4">
    <name type="scientific">Pontiella desulfatans</name>
    <dbReference type="NCBI Taxonomy" id="2750659"/>
    <lineage>
        <taxon>Bacteria</taxon>
        <taxon>Pseudomonadati</taxon>
        <taxon>Kiritimatiellota</taxon>
        <taxon>Kiritimatiellia</taxon>
        <taxon>Kiritimatiellales</taxon>
        <taxon>Pontiellaceae</taxon>
        <taxon>Pontiella</taxon>
    </lineage>
</organism>
<name>A0A6C2UEB7_PONDE</name>
<dbReference type="RefSeq" id="WP_168442743.1">
    <property type="nucleotide sequence ID" value="NZ_CAAHFG010000005.1"/>
</dbReference>
<reference evidence="3 4" key="1">
    <citation type="submission" date="2019-04" db="EMBL/GenBank/DDBJ databases">
        <authorList>
            <person name="Van Vliet M D."/>
        </authorList>
    </citation>
    <scope>NUCLEOTIDE SEQUENCE [LARGE SCALE GENOMIC DNA]</scope>
    <source>
        <strain evidence="3 4">F1</strain>
    </source>
</reference>
<gene>
    <name evidence="3" type="ORF">PDESU_06479</name>
</gene>
<feature type="transmembrane region" description="Helical" evidence="1">
    <location>
        <begin position="122"/>
        <end position="145"/>
    </location>
</feature>
<accession>A0A6C2UEB7</accession>
<keyword evidence="1" id="KW-0472">Membrane</keyword>
<sequence>MNPFTKKQILQTYLRLMKHKGSPECVGRGVATGLAVAFVVPFSFQMLVAFPLAILFKAAKLPALLFTWITNPVTIPVLYPLQCFVGSHLVGRPLSYGSLQESSIDLIETPTISKLLGLGADLVLAFFAGGLLFGTVAALIGYVVMSNLVRSYRERTEQRKARRLQRAEKSVCP</sequence>
<keyword evidence="1" id="KW-1133">Transmembrane helix</keyword>
<dbReference type="PANTHER" id="PTHR40547:SF1">
    <property type="entry name" value="SLL0298 PROTEIN"/>
    <property type="match status" value="1"/>
</dbReference>
<feature type="transmembrane region" description="Helical" evidence="1">
    <location>
        <begin position="30"/>
        <end position="56"/>
    </location>
</feature>
<keyword evidence="4" id="KW-1185">Reference proteome</keyword>
<dbReference type="EMBL" id="CAAHFG010000005">
    <property type="protein sequence ID" value="VGO17877.1"/>
    <property type="molecule type" value="Genomic_DNA"/>
</dbReference>
<feature type="transmembrane region" description="Helical" evidence="1">
    <location>
        <begin position="63"/>
        <end position="81"/>
    </location>
</feature>
<dbReference type="InterPro" id="IPR018639">
    <property type="entry name" value="DUF2062"/>
</dbReference>
<evidence type="ECO:0000259" key="2">
    <source>
        <dbReference type="Pfam" id="PF09835"/>
    </source>
</evidence>
<dbReference type="Proteomes" id="UP000366872">
    <property type="component" value="Unassembled WGS sequence"/>
</dbReference>
<feature type="domain" description="DUF2062" evidence="2">
    <location>
        <begin position="9"/>
        <end position="156"/>
    </location>
</feature>
<keyword evidence="1" id="KW-0812">Transmembrane</keyword>
<dbReference type="PANTHER" id="PTHR40547">
    <property type="entry name" value="SLL0298 PROTEIN"/>
    <property type="match status" value="1"/>
</dbReference>
<dbReference type="AlphaFoldDB" id="A0A6C2UEB7"/>
<evidence type="ECO:0000313" key="3">
    <source>
        <dbReference type="EMBL" id="VGO17877.1"/>
    </source>
</evidence>
<protein>
    <recommendedName>
        <fullName evidence="2">DUF2062 domain-containing protein</fullName>
    </recommendedName>
</protein>
<evidence type="ECO:0000256" key="1">
    <source>
        <dbReference type="SAM" id="Phobius"/>
    </source>
</evidence>
<evidence type="ECO:0000313" key="4">
    <source>
        <dbReference type="Proteomes" id="UP000366872"/>
    </source>
</evidence>
<dbReference type="Pfam" id="PF09835">
    <property type="entry name" value="DUF2062"/>
    <property type="match status" value="1"/>
</dbReference>